<dbReference type="PRINTS" id="PR00069">
    <property type="entry name" value="ALDKETRDTASE"/>
</dbReference>
<dbReference type="InterPro" id="IPR050523">
    <property type="entry name" value="AKR_Detox_Biosynth"/>
</dbReference>
<protein>
    <recommendedName>
        <fullName evidence="2">NADP-dependent oxidoreductase domain-containing protein</fullName>
    </recommendedName>
</protein>
<proteinExistence type="predicted"/>
<dbReference type="InterPro" id="IPR023210">
    <property type="entry name" value="NADP_OxRdtase_dom"/>
</dbReference>
<feature type="non-terminal residue" evidence="3">
    <location>
        <position position="1"/>
    </location>
</feature>
<organism evidence="3">
    <name type="scientific">marine metagenome</name>
    <dbReference type="NCBI Taxonomy" id="408172"/>
    <lineage>
        <taxon>unclassified sequences</taxon>
        <taxon>metagenomes</taxon>
        <taxon>ecological metagenomes</taxon>
    </lineage>
</organism>
<dbReference type="InterPro" id="IPR036812">
    <property type="entry name" value="NAD(P)_OxRdtase_dom_sf"/>
</dbReference>
<dbReference type="GO" id="GO:0005829">
    <property type="term" value="C:cytosol"/>
    <property type="evidence" value="ECO:0007669"/>
    <property type="project" value="TreeGrafter"/>
</dbReference>
<evidence type="ECO:0000256" key="1">
    <source>
        <dbReference type="ARBA" id="ARBA00023002"/>
    </source>
</evidence>
<keyword evidence="1" id="KW-0560">Oxidoreductase</keyword>
<dbReference type="EMBL" id="UINC01000033">
    <property type="protein sequence ID" value="SUZ47737.1"/>
    <property type="molecule type" value="Genomic_DNA"/>
</dbReference>
<gene>
    <name evidence="3" type="ORF">METZ01_LOCUS591</name>
</gene>
<dbReference type="AlphaFoldDB" id="A0A381MZK9"/>
<accession>A0A381MZK9</accession>
<dbReference type="PANTHER" id="PTHR43364:SF4">
    <property type="entry name" value="NAD(P)-LINKED OXIDOREDUCTASE SUPERFAMILY PROTEIN"/>
    <property type="match status" value="1"/>
</dbReference>
<sequence>VQHRRIGELQVSEVGLGCNNFGTRIDQEATNEVFAACLDSGINFFDTADVYGSGASEEMLGQAMKGHRDQIVVATKFGLRDMDPGLTGGSAEWVRISVDRSLRRLDTDWIDLFQLHTPDIEVPERETLEALHELVIAGKVREIGCSNYDAERLDSAADVAKRESLTPYRTVQNRYSLLHREPEAEVFAVCNERDIAFLPFFPLESGLLTGKVGVEGPQPGTRLSEWPQDRVNLFINDHKLSIVDRLTDWLRHIDRTLLELAFSWLLTKSEIPSVIAGATSADQVFANSLASGWQLTDAELDEVADILSNSEPRSPSS</sequence>
<feature type="domain" description="NADP-dependent oxidoreductase" evidence="2">
    <location>
        <begin position="14"/>
        <end position="306"/>
    </location>
</feature>
<dbReference type="InterPro" id="IPR020471">
    <property type="entry name" value="AKR"/>
</dbReference>
<dbReference type="PANTHER" id="PTHR43364">
    <property type="entry name" value="NADH-SPECIFIC METHYLGLYOXAL REDUCTASE-RELATED"/>
    <property type="match status" value="1"/>
</dbReference>
<name>A0A381MZK9_9ZZZZ</name>
<evidence type="ECO:0000313" key="3">
    <source>
        <dbReference type="EMBL" id="SUZ47737.1"/>
    </source>
</evidence>
<reference evidence="3" key="1">
    <citation type="submission" date="2018-05" db="EMBL/GenBank/DDBJ databases">
        <authorList>
            <person name="Lanie J.A."/>
            <person name="Ng W.-L."/>
            <person name="Kazmierczak K.M."/>
            <person name="Andrzejewski T.M."/>
            <person name="Davidsen T.M."/>
            <person name="Wayne K.J."/>
            <person name="Tettelin H."/>
            <person name="Glass J.I."/>
            <person name="Rusch D."/>
            <person name="Podicherti R."/>
            <person name="Tsui H.-C.T."/>
            <person name="Winkler M.E."/>
        </authorList>
    </citation>
    <scope>NUCLEOTIDE SEQUENCE</scope>
</reference>
<dbReference type="Gene3D" id="3.20.20.100">
    <property type="entry name" value="NADP-dependent oxidoreductase domain"/>
    <property type="match status" value="1"/>
</dbReference>
<dbReference type="GO" id="GO:0016491">
    <property type="term" value="F:oxidoreductase activity"/>
    <property type="evidence" value="ECO:0007669"/>
    <property type="project" value="UniProtKB-KW"/>
</dbReference>
<dbReference type="SUPFAM" id="SSF51430">
    <property type="entry name" value="NAD(P)-linked oxidoreductase"/>
    <property type="match status" value="1"/>
</dbReference>
<dbReference type="Pfam" id="PF00248">
    <property type="entry name" value="Aldo_ket_red"/>
    <property type="match status" value="1"/>
</dbReference>
<evidence type="ECO:0000259" key="2">
    <source>
        <dbReference type="Pfam" id="PF00248"/>
    </source>
</evidence>